<dbReference type="GO" id="GO:0005576">
    <property type="term" value="C:extracellular region"/>
    <property type="evidence" value="ECO:0007669"/>
    <property type="project" value="UniProtKB-SubCell"/>
</dbReference>
<dbReference type="EC" id="1.14.99.56" evidence="8"/>
<keyword evidence="5 8" id="KW-0119">Carbohydrate metabolism</keyword>
<reference evidence="10" key="2">
    <citation type="submission" date="2021-10" db="EMBL/GenBank/DDBJ databases">
        <title>Phylogenomics reveals ancestral predisposition of the termite-cultivated fungus Termitomyces towards a domesticated lifestyle.</title>
        <authorList>
            <person name="Auxier B."/>
            <person name="Grum-Grzhimaylo A."/>
            <person name="Cardenas M.E."/>
            <person name="Lodge J.D."/>
            <person name="Laessoe T."/>
            <person name="Pedersen O."/>
            <person name="Smith M.E."/>
            <person name="Kuyper T.W."/>
            <person name="Franco-Molano E.A."/>
            <person name="Baroni T.J."/>
            <person name="Aanen D.K."/>
        </authorList>
    </citation>
    <scope>NUCLEOTIDE SEQUENCE</scope>
    <source>
        <strain evidence="10">D49</strain>
    </source>
</reference>
<dbReference type="AlphaFoldDB" id="A0A9P7GSL0"/>
<comment type="similarity">
    <text evidence="7">Belongs to the polysaccharide monooxygenase AA9 family.</text>
</comment>
<evidence type="ECO:0000256" key="8">
    <source>
        <dbReference type="RuleBase" id="RU368122"/>
    </source>
</evidence>
<dbReference type="GO" id="GO:0030248">
    <property type="term" value="F:cellulose binding"/>
    <property type="evidence" value="ECO:0007669"/>
    <property type="project" value="UniProtKB-UniRule"/>
</dbReference>
<dbReference type="OrthoDB" id="2525337at2759"/>
<feature type="domain" description="Auxiliary Activity family 9 catalytic" evidence="9">
    <location>
        <begin position="9"/>
        <end position="159"/>
    </location>
</feature>
<dbReference type="GO" id="GO:0008810">
    <property type="term" value="F:cellulase activity"/>
    <property type="evidence" value="ECO:0007669"/>
    <property type="project" value="UniProtKB-UniRule"/>
</dbReference>
<protein>
    <recommendedName>
        <fullName evidence="8">AA9 family lytic polysaccharide monooxygenase</fullName>
        <ecNumber evidence="8">1.14.99.56</ecNumber>
    </recommendedName>
    <alternativeName>
        <fullName evidence="8">Endo-beta-1,4-glucanase</fullName>
    </alternativeName>
    <alternativeName>
        <fullName evidence="8">Glycosyl hydrolase 61 family protein</fullName>
    </alternativeName>
</protein>
<keyword evidence="3 8" id="KW-0136">Cellulose degradation</keyword>
<comment type="function">
    <text evidence="8">Lytic polysaccharide monooxygenase (LMPO) that depolymerizes crystalline and amorphous polysaccharides via the oxidation of scissile alpha- or beta-(1-4)-glycosidic bonds, yielding C1 and/or C4 oxidation products. Catalysis by LPMOs requires the reduction of the active-site copper from Cu(II) to Cu(I) by a reducing agent and H(2)O(2) or O(2) as a cosubstrate.</text>
</comment>
<evidence type="ECO:0000256" key="2">
    <source>
        <dbReference type="ARBA" id="ARBA00022525"/>
    </source>
</evidence>
<evidence type="ECO:0000313" key="10">
    <source>
        <dbReference type="EMBL" id="KAG5652705.1"/>
    </source>
</evidence>
<dbReference type="Proteomes" id="UP000717328">
    <property type="component" value="Unassembled WGS sequence"/>
</dbReference>
<reference evidence="10" key="1">
    <citation type="submission" date="2021-02" db="EMBL/GenBank/DDBJ databases">
        <authorList>
            <person name="Nieuwenhuis M."/>
            <person name="Van De Peppel L.J.J."/>
        </authorList>
    </citation>
    <scope>NUCLEOTIDE SEQUENCE</scope>
    <source>
        <strain evidence="10">D49</strain>
    </source>
</reference>
<comment type="catalytic activity">
    <reaction evidence="8">
        <text>[(1-&gt;4)-beta-D-glucosyl]n+m + reduced acceptor + O2 = 4-dehydro-beta-D-glucosyl-[(1-&gt;4)-beta-D-glucosyl]n-1 + [(1-&gt;4)-beta-D-glucosyl]m + acceptor + H2O.</text>
        <dbReference type="EC" id="1.14.99.56"/>
    </reaction>
</comment>
<name>A0A9P7GSL0_9AGAR</name>
<evidence type="ECO:0000256" key="5">
    <source>
        <dbReference type="ARBA" id="ARBA00023277"/>
    </source>
</evidence>
<keyword evidence="6 8" id="KW-0624">Polysaccharide degradation</keyword>
<keyword evidence="2 8" id="KW-0964">Secreted</keyword>
<dbReference type="PANTHER" id="PTHR33353:SF17">
    <property type="entry name" value="ENDO-BETA-1,4-GLUCANASE D"/>
    <property type="match status" value="1"/>
</dbReference>
<sequence>MRSYTAVGKTLSVKAGDKFTFEWYHNTRNDDIIATSHKGPAQVYIAPTSSNGNGAVWNKLFSGSWGVDRLISSHGQHSINIPNIPAGDDLLRPTSIHSTNLKIADALYTQNPARGVQMYMSCLQVKVTSNGNQNLPGGTSFPGTYNDNTPGIHFNIYGPNGATYKAPGPDVWNSAARGSIGQIGCSSSRWIILRSGADIAL</sequence>
<evidence type="ECO:0000259" key="9">
    <source>
        <dbReference type="Pfam" id="PF03443"/>
    </source>
</evidence>
<keyword evidence="4 8" id="KW-1015">Disulfide bond</keyword>
<gene>
    <name evidence="10" type="ORF">H0H81_004018</name>
</gene>
<comment type="subcellular location">
    <subcellularLocation>
        <location evidence="1 8">Secreted</location>
    </subcellularLocation>
</comment>
<dbReference type="InterPro" id="IPR049892">
    <property type="entry name" value="AA9"/>
</dbReference>
<dbReference type="Gene3D" id="2.70.50.70">
    <property type="match status" value="1"/>
</dbReference>
<evidence type="ECO:0000256" key="4">
    <source>
        <dbReference type="ARBA" id="ARBA00023157"/>
    </source>
</evidence>
<dbReference type="EMBL" id="JABCKI010000104">
    <property type="protein sequence ID" value="KAG5652705.1"/>
    <property type="molecule type" value="Genomic_DNA"/>
</dbReference>
<keyword evidence="11" id="KW-1185">Reference proteome</keyword>
<evidence type="ECO:0000256" key="1">
    <source>
        <dbReference type="ARBA" id="ARBA00004613"/>
    </source>
</evidence>
<evidence type="ECO:0000256" key="3">
    <source>
        <dbReference type="ARBA" id="ARBA00023001"/>
    </source>
</evidence>
<dbReference type="InterPro" id="IPR005103">
    <property type="entry name" value="AA9_LPMO"/>
</dbReference>
<dbReference type="GO" id="GO:0030245">
    <property type="term" value="P:cellulose catabolic process"/>
    <property type="evidence" value="ECO:0007669"/>
    <property type="project" value="UniProtKB-UniRule"/>
</dbReference>
<accession>A0A9P7GSL0</accession>
<comment type="domain">
    <text evidence="8">Has a modular structure: an endo-beta-1,4-glucanase catalytic module at the N-terminus, a linker rich in serines and threonines, and a C-terminal carbohydrate-binding module (CBM).</text>
</comment>
<proteinExistence type="inferred from homology"/>
<evidence type="ECO:0000256" key="7">
    <source>
        <dbReference type="ARBA" id="ARBA00044502"/>
    </source>
</evidence>
<dbReference type="PANTHER" id="PTHR33353">
    <property type="entry name" value="PUTATIVE (AFU_ORTHOLOGUE AFUA_1G12560)-RELATED"/>
    <property type="match status" value="1"/>
</dbReference>
<evidence type="ECO:0000256" key="6">
    <source>
        <dbReference type="ARBA" id="ARBA00023326"/>
    </source>
</evidence>
<evidence type="ECO:0000313" key="11">
    <source>
        <dbReference type="Proteomes" id="UP000717328"/>
    </source>
</evidence>
<organism evidence="10 11">
    <name type="scientific">Sphagnurus paluster</name>
    <dbReference type="NCBI Taxonomy" id="117069"/>
    <lineage>
        <taxon>Eukaryota</taxon>
        <taxon>Fungi</taxon>
        <taxon>Dikarya</taxon>
        <taxon>Basidiomycota</taxon>
        <taxon>Agaricomycotina</taxon>
        <taxon>Agaricomycetes</taxon>
        <taxon>Agaricomycetidae</taxon>
        <taxon>Agaricales</taxon>
        <taxon>Tricholomatineae</taxon>
        <taxon>Lyophyllaceae</taxon>
        <taxon>Sphagnurus</taxon>
    </lineage>
</organism>
<dbReference type="Pfam" id="PF03443">
    <property type="entry name" value="AA9"/>
    <property type="match status" value="1"/>
</dbReference>
<comment type="caution">
    <text evidence="10">The sequence shown here is derived from an EMBL/GenBank/DDBJ whole genome shotgun (WGS) entry which is preliminary data.</text>
</comment>